<evidence type="ECO:0000256" key="1">
    <source>
        <dbReference type="PROSITE-ProRule" id="PRU00846"/>
    </source>
</evidence>
<dbReference type="CDD" id="cd01736">
    <property type="entry name" value="LSm14_N"/>
    <property type="match status" value="1"/>
</dbReference>
<feature type="region of interest" description="Disordered" evidence="3">
    <location>
        <begin position="116"/>
        <end position="194"/>
    </location>
</feature>
<dbReference type="PROSITE" id="PS51536">
    <property type="entry name" value="TFG"/>
    <property type="match status" value="1"/>
</dbReference>
<feature type="region of interest" description="Disordered" evidence="3">
    <location>
        <begin position="395"/>
        <end position="414"/>
    </location>
</feature>
<feature type="region of interest" description="Disordered" evidence="3">
    <location>
        <begin position="434"/>
        <end position="477"/>
    </location>
</feature>
<dbReference type="Gene3D" id="2.30.30.100">
    <property type="match status" value="1"/>
</dbReference>
<dbReference type="InterPro" id="IPR047575">
    <property type="entry name" value="Sm"/>
</dbReference>
<keyword evidence="9" id="KW-1185">Reference proteome</keyword>
<feature type="compositionally biased region" description="Low complexity" evidence="3">
    <location>
        <begin position="117"/>
        <end position="133"/>
    </location>
</feature>
<name>A0A8H7S2P8_9FUNG</name>
<evidence type="ECO:0000313" key="8">
    <source>
        <dbReference type="EMBL" id="KAG2222479.1"/>
    </source>
</evidence>
<feature type="compositionally biased region" description="Low complexity" evidence="3">
    <location>
        <begin position="354"/>
        <end position="366"/>
    </location>
</feature>
<dbReference type="InterPro" id="IPR025768">
    <property type="entry name" value="TFG_box"/>
</dbReference>
<evidence type="ECO:0000259" key="5">
    <source>
        <dbReference type="PROSITE" id="PS51513"/>
    </source>
</evidence>
<dbReference type="GO" id="GO:0000932">
    <property type="term" value="C:P-body"/>
    <property type="evidence" value="ECO:0007669"/>
    <property type="project" value="TreeGrafter"/>
</dbReference>
<dbReference type="PANTHER" id="PTHR13586">
    <property type="entry name" value="SCD6 PROTEIN-RELATED"/>
    <property type="match status" value="1"/>
</dbReference>
<evidence type="ECO:0000259" key="6">
    <source>
        <dbReference type="PROSITE" id="PS51536"/>
    </source>
</evidence>
<feature type="compositionally biased region" description="Low complexity" evidence="3">
    <location>
        <begin position="271"/>
        <end position="280"/>
    </location>
</feature>
<dbReference type="SUPFAM" id="SSF50182">
    <property type="entry name" value="Sm-like ribonucleoproteins"/>
    <property type="match status" value="1"/>
</dbReference>
<dbReference type="InterPro" id="IPR025609">
    <property type="entry name" value="Lsm14-like_N"/>
</dbReference>
<feature type="domain" description="TFG box profile" evidence="6">
    <location>
        <begin position="410"/>
        <end position="430"/>
    </location>
</feature>
<dbReference type="AlphaFoldDB" id="A0A8H7S2P8"/>
<feature type="domain" description="DFDF" evidence="4">
    <location>
        <begin position="301"/>
        <end position="337"/>
    </location>
</feature>
<feature type="compositionally biased region" description="Basic residues" evidence="3">
    <location>
        <begin position="251"/>
        <end position="270"/>
    </location>
</feature>
<feature type="compositionally biased region" description="Low complexity" evidence="3">
    <location>
        <begin position="462"/>
        <end position="471"/>
    </location>
</feature>
<evidence type="ECO:0000259" key="4">
    <source>
        <dbReference type="PROSITE" id="PS51512"/>
    </source>
</evidence>
<feature type="short sequence motif" description="FFD box" evidence="1">
    <location>
        <begin position="382"/>
        <end position="398"/>
    </location>
</feature>
<dbReference type="InterPro" id="IPR010920">
    <property type="entry name" value="LSM_dom_sf"/>
</dbReference>
<dbReference type="GO" id="GO:0033962">
    <property type="term" value="P:P-body assembly"/>
    <property type="evidence" value="ECO:0007669"/>
    <property type="project" value="TreeGrafter"/>
</dbReference>
<feature type="compositionally biased region" description="Basic residues" evidence="3">
    <location>
        <begin position="436"/>
        <end position="445"/>
    </location>
</feature>
<dbReference type="Proteomes" id="UP000646827">
    <property type="component" value="Unassembled WGS sequence"/>
</dbReference>
<evidence type="ECO:0000259" key="7">
    <source>
        <dbReference type="PROSITE" id="PS52002"/>
    </source>
</evidence>
<dbReference type="GO" id="GO:0034063">
    <property type="term" value="P:stress granule assembly"/>
    <property type="evidence" value="ECO:0007669"/>
    <property type="project" value="TreeGrafter"/>
</dbReference>
<dbReference type="SMART" id="SM01271">
    <property type="entry name" value="LSM14"/>
    <property type="match status" value="1"/>
</dbReference>
<evidence type="ECO:0000256" key="3">
    <source>
        <dbReference type="SAM" id="MobiDB-lite"/>
    </source>
</evidence>
<evidence type="ECO:0000313" key="9">
    <source>
        <dbReference type="Proteomes" id="UP000646827"/>
    </source>
</evidence>
<reference evidence="8 9" key="1">
    <citation type="submission" date="2020-12" db="EMBL/GenBank/DDBJ databases">
        <title>Metabolic potential, ecology and presence of endohyphal bacteria is reflected in genomic diversity of Mucoromycotina.</title>
        <authorList>
            <person name="Muszewska A."/>
            <person name="Okrasinska A."/>
            <person name="Steczkiewicz K."/>
            <person name="Drgas O."/>
            <person name="Orlowska M."/>
            <person name="Perlinska-Lenart U."/>
            <person name="Aleksandrzak-Piekarczyk T."/>
            <person name="Szatraj K."/>
            <person name="Zielenkiewicz U."/>
            <person name="Pilsyk S."/>
            <person name="Malc E."/>
            <person name="Mieczkowski P."/>
            <person name="Kruszewska J.S."/>
            <person name="Biernat P."/>
            <person name="Pawlowska J."/>
        </authorList>
    </citation>
    <scope>NUCLEOTIDE SEQUENCE [LARGE SCALE GENOMIC DNA]</scope>
    <source>
        <strain evidence="8 9">CBS 142.35</strain>
    </source>
</reference>
<evidence type="ECO:0000256" key="2">
    <source>
        <dbReference type="PROSITE-ProRule" id="PRU00869"/>
    </source>
</evidence>
<feature type="domain" description="Sm" evidence="7">
    <location>
        <begin position="1"/>
        <end position="73"/>
    </location>
</feature>
<dbReference type="InterPro" id="IPR019050">
    <property type="entry name" value="FDF_dom"/>
</dbReference>
<feature type="compositionally biased region" description="Low complexity" evidence="3">
    <location>
        <begin position="143"/>
        <end position="159"/>
    </location>
</feature>
<dbReference type="PANTHER" id="PTHR13586:SF0">
    <property type="entry name" value="TRAILER HITCH, ISOFORM H"/>
    <property type="match status" value="1"/>
</dbReference>
<dbReference type="InterPro" id="IPR025762">
    <property type="entry name" value="DFDF"/>
</dbReference>
<dbReference type="PROSITE" id="PS51512">
    <property type="entry name" value="DFDF"/>
    <property type="match status" value="1"/>
</dbReference>
<accession>A0A8H7S2P8</accession>
<feature type="domain" description="FFD box profile" evidence="5">
    <location>
        <begin position="382"/>
        <end position="398"/>
    </location>
</feature>
<gene>
    <name evidence="8" type="ORF">INT45_013392</name>
</gene>
<feature type="compositionally biased region" description="Basic and acidic residues" evidence="3">
    <location>
        <begin position="397"/>
        <end position="414"/>
    </location>
</feature>
<feature type="compositionally biased region" description="Low complexity" evidence="3">
    <location>
        <begin position="291"/>
        <end position="302"/>
    </location>
</feature>
<protein>
    <submittedName>
        <fullName evidence="8">Uncharacterized protein</fullName>
    </submittedName>
</protein>
<dbReference type="SMART" id="SM01199">
    <property type="entry name" value="FDF"/>
    <property type="match status" value="1"/>
</dbReference>
<dbReference type="Pfam" id="PF12701">
    <property type="entry name" value="LSM14"/>
    <property type="match status" value="1"/>
</dbReference>
<feature type="short sequence motif" description="TFG box" evidence="2">
    <location>
        <begin position="410"/>
        <end position="430"/>
    </location>
</feature>
<feature type="compositionally biased region" description="Gly residues" evidence="3">
    <location>
        <begin position="446"/>
        <end position="461"/>
    </location>
</feature>
<dbReference type="PROSITE" id="PS51513">
    <property type="entry name" value="FFD"/>
    <property type="match status" value="1"/>
</dbReference>
<feature type="region of interest" description="Disordered" evidence="3">
    <location>
        <begin position="244"/>
        <end position="311"/>
    </location>
</feature>
<sequence length="477" mass="53752">MSGQNFIGDIRYEGTLHSLNTEESTVALEQVRSFGTEGRRGNPEEEIPPSENVFEFVVFRGSDIKDLKIFEPPAKPAPPPPPPANMPNDPAIMNSVMKGYGANAGMNPYMMPPYPPMQQQQQHPQQYWGSPMYGMPPPGPMGGAPNPAMQQQQQQQQQQPSRTQAPLGNRGMPGMSTEQQQQQQQPSAPIAPGLTGVREEPIIAEKPNNEIESLSKDQGHVSTEIAVKALEDGLDNLEIVKDEKEDDQQRGHHHQQQQHQHQQQHNRQRRYNNNNNNNYNAGGRTGPRHYNNNNNNNTINNNKQPIEIPKSDFDFESSNAKFKKDELLKEVTKKTGDEEEEQSVDETTTHVDDNNVNTSNNTANNDEAQEDEEVVIPPSDESFYDKDKSFFDNISCESKERSEQDQNGIDRRTKFHEERKLNLETFGEASVDRPRYRGFRGRGGYRGRGNGGYQRGGGRYGFRGNNNRGNFAPKPIA</sequence>
<dbReference type="OrthoDB" id="21539at2759"/>
<organism evidence="8 9">
    <name type="scientific">Circinella minor</name>
    <dbReference type="NCBI Taxonomy" id="1195481"/>
    <lineage>
        <taxon>Eukaryota</taxon>
        <taxon>Fungi</taxon>
        <taxon>Fungi incertae sedis</taxon>
        <taxon>Mucoromycota</taxon>
        <taxon>Mucoromycotina</taxon>
        <taxon>Mucoromycetes</taxon>
        <taxon>Mucorales</taxon>
        <taxon>Lichtheimiaceae</taxon>
        <taxon>Circinella</taxon>
    </lineage>
</organism>
<feature type="region of interest" description="Disordered" evidence="3">
    <location>
        <begin position="332"/>
        <end position="387"/>
    </location>
</feature>
<dbReference type="GO" id="GO:0003729">
    <property type="term" value="F:mRNA binding"/>
    <property type="evidence" value="ECO:0007669"/>
    <property type="project" value="TreeGrafter"/>
</dbReference>
<proteinExistence type="predicted"/>
<comment type="caution">
    <text evidence="8">The sequence shown here is derived from an EMBL/GenBank/DDBJ whole genome shotgun (WGS) entry which is preliminary data.</text>
</comment>
<dbReference type="Pfam" id="PF09532">
    <property type="entry name" value="FDF"/>
    <property type="match status" value="1"/>
</dbReference>
<dbReference type="InterPro" id="IPR025761">
    <property type="entry name" value="FFD_box"/>
</dbReference>
<dbReference type="PROSITE" id="PS52002">
    <property type="entry name" value="SM"/>
    <property type="match status" value="1"/>
</dbReference>
<dbReference type="EMBL" id="JAEPRB010000082">
    <property type="protein sequence ID" value="KAG2222479.1"/>
    <property type="molecule type" value="Genomic_DNA"/>
</dbReference>